<dbReference type="Pfam" id="PF00561">
    <property type="entry name" value="Abhydrolase_1"/>
    <property type="match status" value="1"/>
</dbReference>
<dbReference type="InterPro" id="IPR000073">
    <property type="entry name" value="AB_hydrolase_1"/>
</dbReference>
<feature type="domain" description="AB hydrolase-1" evidence="1">
    <location>
        <begin position="79"/>
        <end position="303"/>
    </location>
</feature>
<dbReference type="EMBL" id="JACYWE010000002">
    <property type="protein sequence ID" value="MBD8505957.1"/>
    <property type="molecule type" value="Genomic_DNA"/>
</dbReference>
<evidence type="ECO:0000313" key="3">
    <source>
        <dbReference type="Proteomes" id="UP000642993"/>
    </source>
</evidence>
<dbReference type="AlphaFoldDB" id="A0A927PM13"/>
<dbReference type="InterPro" id="IPR050471">
    <property type="entry name" value="AB_hydrolase"/>
</dbReference>
<keyword evidence="3" id="KW-1185">Reference proteome</keyword>
<dbReference type="PRINTS" id="PR00111">
    <property type="entry name" value="ABHYDROLASE"/>
</dbReference>
<accession>A0A927PM13</accession>
<dbReference type="PANTHER" id="PTHR43433">
    <property type="entry name" value="HYDROLASE, ALPHA/BETA FOLD FAMILY PROTEIN"/>
    <property type="match status" value="1"/>
</dbReference>
<dbReference type="InterPro" id="IPR029058">
    <property type="entry name" value="AB_hydrolase_fold"/>
</dbReference>
<dbReference type="GO" id="GO:0016787">
    <property type="term" value="F:hydrolase activity"/>
    <property type="evidence" value="ECO:0007669"/>
    <property type="project" value="UniProtKB-KW"/>
</dbReference>
<dbReference type="Proteomes" id="UP000642993">
    <property type="component" value="Unassembled WGS sequence"/>
</dbReference>
<evidence type="ECO:0000313" key="2">
    <source>
        <dbReference type="EMBL" id="MBD8505957.1"/>
    </source>
</evidence>
<comment type="caution">
    <text evidence="2">The sequence shown here is derived from an EMBL/GenBank/DDBJ whole genome shotgun (WGS) entry which is preliminary data.</text>
</comment>
<protein>
    <submittedName>
        <fullName evidence="2">Alpha/beta hydrolase</fullName>
    </submittedName>
</protein>
<dbReference type="Gene3D" id="3.40.50.1820">
    <property type="entry name" value="alpha/beta hydrolase"/>
    <property type="match status" value="1"/>
</dbReference>
<dbReference type="PANTHER" id="PTHR43433:SF1">
    <property type="entry name" value="BLL5160 PROTEIN"/>
    <property type="match status" value="1"/>
</dbReference>
<evidence type="ECO:0000259" key="1">
    <source>
        <dbReference type="Pfam" id="PF00561"/>
    </source>
</evidence>
<proteinExistence type="predicted"/>
<organism evidence="2 3">
    <name type="scientific">Lolliginicoccus lacisalsi</name>
    <dbReference type="NCBI Taxonomy" id="2742202"/>
    <lineage>
        <taxon>Bacteria</taxon>
        <taxon>Bacillati</taxon>
        <taxon>Actinomycetota</taxon>
        <taxon>Actinomycetes</taxon>
        <taxon>Mycobacteriales</taxon>
        <taxon>Hoyosellaceae</taxon>
        <taxon>Lolliginicoccus</taxon>
    </lineage>
</organism>
<keyword evidence="2" id="KW-0378">Hydrolase</keyword>
<dbReference type="SUPFAM" id="SSF53474">
    <property type="entry name" value="alpha/beta-Hydrolases"/>
    <property type="match status" value="1"/>
</dbReference>
<name>A0A927PM13_9ACTN</name>
<reference evidence="2" key="1">
    <citation type="submission" date="2020-09" db="EMBL/GenBank/DDBJ databases">
        <title>Hoyosella lacisalsi sp. nov., a halotolerant actinobacterium isolated from soil of Lake Gudzhirganskoe.</title>
        <authorList>
            <person name="Yang Q."/>
            <person name="Guo P.Y."/>
            <person name="Liu S.W."/>
            <person name="Li F.N."/>
            <person name="Sun C.H."/>
        </authorList>
    </citation>
    <scope>NUCLEOTIDE SEQUENCE</scope>
    <source>
        <strain evidence="2">G463</strain>
    </source>
</reference>
<dbReference type="RefSeq" id="WP_192038391.1">
    <property type="nucleotide sequence ID" value="NZ_JACYWE010000002.1"/>
</dbReference>
<gene>
    <name evidence="2" type="ORF">HT102_05605</name>
</gene>
<sequence>MKLPVVSSLVSSLGAFRSGVSPASINMSSGSVMDAAAMQAAADQGEHIVPMIPMTSRTVTAHDGTRLHVQITGRPGSQPIILSHGWTCSSTYWMPQIEALAREFRVITYDQRGHGKSEMGRSPLSPDVLADDFSTVLHSVLAPAERAVVVGHSMGGMTLMAWAGKCPHEVAERASAAMLLSTASDRLTHDEAVLPPLLRPLPMRPLLLGAAISAPLPTRFLPSSALHYATMGSAATAEQREFCLRLVRECAPRVRGRWGVVLGKLDIAAALDNLDVPTTVVVGTADRLTPPVHSYRLRDKLDSRGNLAGFIELPGVGPMSSVEAPEPVNSEIRRLAGEPQRMWNVG</sequence>